<evidence type="ECO:0000313" key="1">
    <source>
        <dbReference type="EMBL" id="KOF84738.1"/>
    </source>
</evidence>
<organism evidence="1">
    <name type="scientific">Octopus bimaculoides</name>
    <name type="common">California two-spotted octopus</name>
    <dbReference type="NCBI Taxonomy" id="37653"/>
    <lineage>
        <taxon>Eukaryota</taxon>
        <taxon>Metazoa</taxon>
        <taxon>Spiralia</taxon>
        <taxon>Lophotrochozoa</taxon>
        <taxon>Mollusca</taxon>
        <taxon>Cephalopoda</taxon>
        <taxon>Coleoidea</taxon>
        <taxon>Octopodiformes</taxon>
        <taxon>Octopoda</taxon>
        <taxon>Incirrata</taxon>
        <taxon>Octopodidae</taxon>
        <taxon>Octopus</taxon>
    </lineage>
</organism>
<dbReference type="EMBL" id="KQ419061">
    <property type="protein sequence ID" value="KOF84738.1"/>
    <property type="molecule type" value="Genomic_DNA"/>
</dbReference>
<proteinExistence type="predicted"/>
<reference evidence="1" key="1">
    <citation type="submission" date="2015-07" db="EMBL/GenBank/DDBJ databases">
        <title>MeaNS - Measles Nucleotide Surveillance Program.</title>
        <authorList>
            <person name="Tran T."/>
            <person name="Druce J."/>
        </authorList>
    </citation>
    <scope>NUCLEOTIDE SEQUENCE</scope>
    <source>
        <strain evidence="1">UCB-OBI-ISO-001</strain>
        <tissue evidence="1">Gonad</tissue>
    </source>
</reference>
<dbReference type="AlphaFoldDB" id="A0A0L8H650"/>
<name>A0A0L8H650_OCTBM</name>
<accession>A0A0L8H650</accession>
<protein>
    <submittedName>
        <fullName evidence="1">Uncharacterized protein</fullName>
    </submittedName>
</protein>
<sequence length="62" mass="7105">MVIRPISDCSGKCFCKISVILSQSDYRCSNEFIALFGFVSFNIYIYSRPKKTHIIGSVFINF</sequence>
<gene>
    <name evidence="1" type="ORF">OCBIM_22021508mg</name>
</gene>